<comment type="caution">
    <text evidence="2">The sequence shown here is derived from an EMBL/GenBank/DDBJ whole genome shotgun (WGS) entry which is preliminary data.</text>
</comment>
<dbReference type="OrthoDB" id="1163392at2"/>
<dbReference type="RefSeq" id="WP_121908594.1">
    <property type="nucleotide sequence ID" value="NZ_REFC01000015.1"/>
</dbReference>
<reference evidence="2 3" key="1">
    <citation type="submission" date="2018-10" db="EMBL/GenBank/DDBJ databases">
        <title>Genomic Encyclopedia of Archaeal and Bacterial Type Strains, Phase II (KMG-II): from individual species to whole genera.</title>
        <authorList>
            <person name="Goeker M."/>
        </authorList>
    </citation>
    <scope>NUCLEOTIDE SEQUENCE [LARGE SCALE GENOMIC DNA]</scope>
    <source>
        <strain evidence="2 3">DSM 23424</strain>
    </source>
</reference>
<evidence type="ECO:0000256" key="1">
    <source>
        <dbReference type="SAM" id="SignalP"/>
    </source>
</evidence>
<dbReference type="Proteomes" id="UP000271339">
    <property type="component" value="Unassembled WGS sequence"/>
</dbReference>
<dbReference type="Gene3D" id="2.60.40.10">
    <property type="entry name" value="Immunoglobulins"/>
    <property type="match status" value="1"/>
</dbReference>
<keyword evidence="3" id="KW-1185">Reference proteome</keyword>
<name>A0A3L9Y8Z4_9FLAO</name>
<evidence type="ECO:0000313" key="3">
    <source>
        <dbReference type="Proteomes" id="UP000271339"/>
    </source>
</evidence>
<dbReference type="AlphaFoldDB" id="A0A3L9Y8Z4"/>
<protein>
    <recommendedName>
        <fullName evidence="4">Ig-like domain-containing protein</fullName>
    </recommendedName>
</protein>
<evidence type="ECO:0008006" key="4">
    <source>
        <dbReference type="Google" id="ProtNLM"/>
    </source>
</evidence>
<accession>A0A3L9Y8Z4</accession>
<keyword evidence="1" id="KW-0732">Signal</keyword>
<organism evidence="2 3">
    <name type="scientific">Ulvibacter antarcticus</name>
    <dbReference type="NCBI Taxonomy" id="442714"/>
    <lineage>
        <taxon>Bacteria</taxon>
        <taxon>Pseudomonadati</taxon>
        <taxon>Bacteroidota</taxon>
        <taxon>Flavobacteriia</taxon>
        <taxon>Flavobacteriales</taxon>
        <taxon>Flavobacteriaceae</taxon>
        <taxon>Ulvibacter</taxon>
    </lineage>
</organism>
<proteinExistence type="predicted"/>
<feature type="chain" id="PRO_5018047307" description="Ig-like domain-containing protein" evidence="1">
    <location>
        <begin position="21"/>
        <end position="226"/>
    </location>
</feature>
<dbReference type="PROSITE" id="PS51257">
    <property type="entry name" value="PROKAR_LIPOPROTEIN"/>
    <property type="match status" value="1"/>
</dbReference>
<dbReference type="InterPro" id="IPR013783">
    <property type="entry name" value="Ig-like_fold"/>
</dbReference>
<gene>
    <name evidence="2" type="ORF">BXY75_3063</name>
</gene>
<dbReference type="EMBL" id="REFC01000015">
    <property type="protein sequence ID" value="RMA57176.1"/>
    <property type="molecule type" value="Genomic_DNA"/>
</dbReference>
<sequence length="226" mass="24230">MKTMKLLTVLVMSLMIFSCSKNDDTVVEDQQQEAGVPSDLNYSQAQIDVAFYTTGSTSIPSVNWNGEQGTFSLDSTIDGLTINSQSGVLSWNKNLPLGENYVTVKALNSKGWGNTHIILNNRFQGHFIGGYNNDPNSTVITTGGAKLTFNADGTMTCEISGTVGIGSWISISGEYISVTFQLSGSGVAYKYDAQVIYSESISPYAAGSYGIAGTGVWQGHMRVDKI</sequence>
<feature type="signal peptide" evidence="1">
    <location>
        <begin position="1"/>
        <end position="20"/>
    </location>
</feature>
<evidence type="ECO:0000313" key="2">
    <source>
        <dbReference type="EMBL" id="RMA57176.1"/>
    </source>
</evidence>